<name>A0ABN1BQ73_9DEIO</name>
<protein>
    <submittedName>
        <fullName evidence="1">Uncharacterized protein</fullName>
    </submittedName>
</protein>
<evidence type="ECO:0000313" key="1">
    <source>
        <dbReference type="EMBL" id="GAA0501610.1"/>
    </source>
</evidence>
<dbReference type="Proteomes" id="UP001500191">
    <property type="component" value="Unassembled WGS sequence"/>
</dbReference>
<organism evidence="1 2">
    <name type="scientific">Deinococcus depolymerans</name>
    <dbReference type="NCBI Taxonomy" id="392408"/>
    <lineage>
        <taxon>Bacteria</taxon>
        <taxon>Thermotogati</taxon>
        <taxon>Deinococcota</taxon>
        <taxon>Deinococci</taxon>
        <taxon>Deinococcales</taxon>
        <taxon>Deinococcaceae</taxon>
        <taxon>Deinococcus</taxon>
    </lineage>
</organism>
<proteinExistence type="predicted"/>
<dbReference type="EMBL" id="BAAADB010000004">
    <property type="protein sequence ID" value="GAA0501610.1"/>
    <property type="molecule type" value="Genomic_DNA"/>
</dbReference>
<sequence>MAHMDESRGLRQACGQACGHYDPHDKELYMRAHRRFLGHPPDTRSTGDHLPLAQVTFTSGSLRTLHEQLYVPGRLRSGLLFGEQTGDTLHVHLATPPLYPHWHADPVQALLQPDERYALGWSDCVSAVHGPHVDWTGSWLAYPSSELGELQADLGWVDLMAAHGLVDAQHVLLTVGWDEGVFAARGFTQDHHRHWQELMCHTAPQKPPMNRN</sequence>
<keyword evidence="2" id="KW-1185">Reference proteome</keyword>
<reference evidence="1 2" key="1">
    <citation type="journal article" date="2019" name="Int. J. Syst. Evol. Microbiol.">
        <title>The Global Catalogue of Microorganisms (GCM) 10K type strain sequencing project: providing services to taxonomists for standard genome sequencing and annotation.</title>
        <authorList>
            <consortium name="The Broad Institute Genomics Platform"/>
            <consortium name="The Broad Institute Genome Sequencing Center for Infectious Disease"/>
            <person name="Wu L."/>
            <person name="Ma J."/>
        </authorList>
    </citation>
    <scope>NUCLEOTIDE SEQUENCE [LARGE SCALE GENOMIC DNA]</scope>
    <source>
        <strain evidence="1 2">JCM 14368</strain>
    </source>
</reference>
<evidence type="ECO:0000313" key="2">
    <source>
        <dbReference type="Proteomes" id="UP001500191"/>
    </source>
</evidence>
<comment type="caution">
    <text evidence="1">The sequence shown here is derived from an EMBL/GenBank/DDBJ whole genome shotgun (WGS) entry which is preliminary data.</text>
</comment>
<accession>A0ABN1BQ73</accession>
<gene>
    <name evidence="1" type="ORF">GCM10008937_06380</name>
</gene>